<evidence type="ECO:0000256" key="7">
    <source>
        <dbReference type="PIRSR" id="PIRSR604808-1"/>
    </source>
</evidence>
<feature type="compositionally biased region" description="Basic and acidic residues" evidence="12">
    <location>
        <begin position="431"/>
        <end position="442"/>
    </location>
</feature>
<dbReference type="GO" id="GO:0006284">
    <property type="term" value="P:base-excision repair"/>
    <property type="evidence" value="ECO:0007669"/>
    <property type="project" value="TreeGrafter"/>
</dbReference>
<feature type="binding site" evidence="8">
    <location>
        <position position="331"/>
    </location>
    <ligand>
        <name>Mg(2+)</name>
        <dbReference type="ChEBI" id="CHEBI:18420"/>
        <label>1</label>
    </ligand>
</feature>
<evidence type="ECO:0000259" key="13">
    <source>
        <dbReference type="PROSITE" id="PS51999"/>
    </source>
</evidence>
<organism evidence="14 15">
    <name type="scientific">Populus tomentosa</name>
    <name type="common">Chinese white poplar</name>
    <dbReference type="NCBI Taxonomy" id="118781"/>
    <lineage>
        <taxon>Eukaryota</taxon>
        <taxon>Viridiplantae</taxon>
        <taxon>Streptophyta</taxon>
        <taxon>Embryophyta</taxon>
        <taxon>Tracheophyta</taxon>
        <taxon>Spermatophyta</taxon>
        <taxon>Magnoliopsida</taxon>
        <taxon>eudicotyledons</taxon>
        <taxon>Gunneridae</taxon>
        <taxon>Pentapetalae</taxon>
        <taxon>rosids</taxon>
        <taxon>fabids</taxon>
        <taxon>Malpighiales</taxon>
        <taxon>Salicaceae</taxon>
        <taxon>Saliceae</taxon>
        <taxon>Populus</taxon>
    </lineage>
</organism>
<feature type="compositionally biased region" description="Polar residues" evidence="12">
    <location>
        <begin position="444"/>
        <end position="460"/>
    </location>
</feature>
<reference evidence="14" key="1">
    <citation type="journal article" date="2020" name="bioRxiv">
        <title>Hybrid origin of Populus tomentosa Carr. identified through genome sequencing and phylogenomic analysis.</title>
        <authorList>
            <person name="An X."/>
            <person name="Gao K."/>
            <person name="Chen Z."/>
            <person name="Li J."/>
            <person name="Yang X."/>
            <person name="Yang X."/>
            <person name="Zhou J."/>
            <person name="Guo T."/>
            <person name="Zhao T."/>
            <person name="Huang S."/>
            <person name="Miao D."/>
            <person name="Khan W.U."/>
            <person name="Rao P."/>
            <person name="Ye M."/>
            <person name="Lei B."/>
            <person name="Liao W."/>
            <person name="Wang J."/>
            <person name="Ji L."/>
            <person name="Li Y."/>
            <person name="Guo B."/>
            <person name="Mustafa N.S."/>
            <person name="Li S."/>
            <person name="Yun Q."/>
            <person name="Keller S.R."/>
            <person name="Mao J."/>
            <person name="Zhang R."/>
            <person name="Strauss S.H."/>
        </authorList>
    </citation>
    <scope>NUCLEOTIDE SEQUENCE</scope>
    <source>
        <strain evidence="14">GM15</strain>
        <tissue evidence="14">Leaf</tissue>
    </source>
</reference>
<feature type="site" description="Important for catalytic activity" evidence="9">
    <location>
        <position position="273"/>
    </location>
</feature>
<dbReference type="AlphaFoldDB" id="A0A8X7ZC37"/>
<keyword evidence="1 8" id="KW-0479">Metal-binding</keyword>
<evidence type="ECO:0000256" key="4">
    <source>
        <dbReference type="ARBA" id="ARBA00022833"/>
    </source>
</evidence>
<accession>A0A8X7ZC37</accession>
<dbReference type="EMBL" id="JAAWWB010000013">
    <property type="protein sequence ID" value="KAG6768193.1"/>
    <property type="molecule type" value="Genomic_DNA"/>
</dbReference>
<keyword evidence="11" id="KW-0234">DNA repair</keyword>
<feature type="domain" description="GRF-type" evidence="13">
    <location>
        <begin position="577"/>
        <end position="622"/>
    </location>
</feature>
<dbReference type="OrthoDB" id="391817at2759"/>
<evidence type="ECO:0000256" key="3">
    <source>
        <dbReference type="ARBA" id="ARBA00022801"/>
    </source>
</evidence>
<evidence type="ECO:0000256" key="11">
    <source>
        <dbReference type="RuleBase" id="RU362131"/>
    </source>
</evidence>
<feature type="region of interest" description="Disordered" evidence="12">
    <location>
        <begin position="407"/>
        <end position="551"/>
    </location>
</feature>
<evidence type="ECO:0000313" key="15">
    <source>
        <dbReference type="Proteomes" id="UP000886885"/>
    </source>
</evidence>
<dbReference type="InterPro" id="IPR004808">
    <property type="entry name" value="AP_endonuc_1"/>
</dbReference>
<dbReference type="PANTHER" id="PTHR22748">
    <property type="entry name" value="AP ENDONUCLEASE"/>
    <property type="match status" value="1"/>
</dbReference>
<dbReference type="GO" id="GO:0003906">
    <property type="term" value="F:DNA-(apurinic or apyrimidinic site) endonuclease activity"/>
    <property type="evidence" value="ECO:0007669"/>
    <property type="project" value="TreeGrafter"/>
</dbReference>
<dbReference type="Pfam" id="PF03372">
    <property type="entry name" value="Exo_endo_phos"/>
    <property type="match status" value="1"/>
</dbReference>
<evidence type="ECO:0000256" key="2">
    <source>
        <dbReference type="ARBA" id="ARBA00022771"/>
    </source>
</evidence>
<evidence type="ECO:0000256" key="5">
    <source>
        <dbReference type="ARBA" id="ARBA00022842"/>
    </source>
</evidence>
<evidence type="ECO:0000256" key="8">
    <source>
        <dbReference type="PIRSR" id="PIRSR604808-2"/>
    </source>
</evidence>
<dbReference type="Proteomes" id="UP000886885">
    <property type="component" value="Chromosome 7A"/>
</dbReference>
<feature type="site" description="Transition state stabilizer" evidence="9">
    <location>
        <position position="191"/>
    </location>
</feature>
<keyword evidence="2 10" id="KW-0863">Zinc-finger</keyword>
<keyword evidence="8" id="KW-0464">Manganese</keyword>
<comment type="caution">
    <text evidence="14">The sequence shown here is derived from an EMBL/GenBank/DDBJ whole genome shotgun (WGS) entry which is preliminary data.</text>
</comment>
<feature type="binding site" evidence="8">
    <location>
        <position position="41"/>
    </location>
    <ligand>
        <name>Mg(2+)</name>
        <dbReference type="ChEBI" id="CHEBI:18420"/>
        <label>1</label>
    </ligand>
</feature>
<sequence>MGNPIKIVSYNVNGLRQRVSQFGSLSNLLNTFDADIICFQETKLRRQELSSDLVIADGYESFFSCTRTNDKGRTGYSGVATFCRVKSAFSSSEVALPVAAEEGFTGFIDRCKRKEGLEEFEKDELVKVDSEGRCVVTDHNHFVLFNIYGPRAVHDDTERIEFKMKFFKILQKRWENLLHEGRRVFVVGDLNIAPTAMDRCDADPDFEKNEFRRWFRSMLMLSGGLFVDVFRAKHPDSIFQSFFHLELSYRREAYTCWSSSTGAEQFNFGSRIDHILCAGPCLHQEHDLQGHNFLSCHVKECDILTQYKRWKPGDTTRWKGGWGIKLEGSDHAPVYMSLEEICDIPRHSTPPLSARYLPMIHGVQQTLVTLFMKRQAAKQIQSSRISSSFSDGDATIKACSESMKRSFNECSESRPSTSPSCSLTEEFDSAISKREENSKDLTDENQGCPDTTMILQSQHTKLVPAEGTKKKPRKSRCSQLSLKSFFQKSPNLSTGAGNSSTNASPSQAEPNTSSYSNGSHAPGDKSSSPRHCQLNPSAGSMYQDKGNDGSLEREKNNVALLEWQRIQQLMRNSIPVCKGHKEPCVARIVKKPGPTFGHRFFVCSRAEEVENEAILVNDLSSVLDLYPILKQIVATSNGLLQNPSANDRLWFIIVLHSIKAGALAEDVLHGLVVSCEIVAFYSVGCFLAAAYNE</sequence>
<dbReference type="GO" id="GO:0008081">
    <property type="term" value="F:phosphoric diester hydrolase activity"/>
    <property type="evidence" value="ECO:0007669"/>
    <property type="project" value="TreeGrafter"/>
</dbReference>
<dbReference type="GO" id="GO:0008270">
    <property type="term" value="F:zinc ion binding"/>
    <property type="evidence" value="ECO:0007669"/>
    <property type="project" value="UniProtKB-KW"/>
</dbReference>
<comment type="cofactor">
    <cofactor evidence="8 11">
        <name>Mg(2+)</name>
        <dbReference type="ChEBI" id="CHEBI:18420"/>
    </cofactor>
    <cofactor evidence="8 11">
        <name>Mn(2+)</name>
        <dbReference type="ChEBI" id="CHEBI:29035"/>
    </cofactor>
    <text evidence="8 11">Probably binds two magnesium or manganese ions per subunit.</text>
</comment>
<feature type="binding site" evidence="8">
    <location>
        <position position="11"/>
    </location>
    <ligand>
        <name>Mg(2+)</name>
        <dbReference type="ChEBI" id="CHEBI:18420"/>
        <label>1</label>
    </ligand>
</feature>
<dbReference type="InterPro" id="IPR005135">
    <property type="entry name" value="Endo/exonuclease/phosphatase"/>
</dbReference>
<evidence type="ECO:0000256" key="6">
    <source>
        <dbReference type="ARBA" id="ARBA00023242"/>
    </source>
</evidence>
<protein>
    <recommendedName>
        <fullName evidence="11">DNA-(apurinic or apyrimidinic site) endonuclease</fullName>
        <ecNumber evidence="11">3.1.-.-</ecNumber>
    </recommendedName>
</protein>
<feature type="site" description="Interaction with DNA substrate" evidence="9">
    <location>
        <position position="331"/>
    </location>
</feature>
<dbReference type="InterPro" id="IPR010666">
    <property type="entry name" value="Znf_GRF"/>
</dbReference>
<dbReference type="GO" id="GO:0008311">
    <property type="term" value="F:double-stranded DNA 3'-5' DNA exonuclease activity"/>
    <property type="evidence" value="ECO:0007669"/>
    <property type="project" value="TreeGrafter"/>
</dbReference>
<dbReference type="PROSITE" id="PS51435">
    <property type="entry name" value="AP_NUCLEASE_F1_4"/>
    <property type="match status" value="1"/>
</dbReference>
<keyword evidence="6" id="KW-0539">Nucleus</keyword>
<evidence type="ECO:0000313" key="14">
    <source>
        <dbReference type="EMBL" id="KAG6768193.1"/>
    </source>
</evidence>
<feature type="binding site" evidence="8">
    <location>
        <position position="330"/>
    </location>
    <ligand>
        <name>Mg(2+)</name>
        <dbReference type="ChEBI" id="CHEBI:18420"/>
        <label>1</label>
    </ligand>
</feature>
<feature type="binding site" evidence="8">
    <location>
        <position position="191"/>
    </location>
    <ligand>
        <name>Mg(2+)</name>
        <dbReference type="ChEBI" id="CHEBI:18420"/>
        <label>1</label>
    </ligand>
</feature>
<dbReference type="PANTHER" id="PTHR22748:SF4">
    <property type="entry name" value="DNA-(APURINIC OR APYRIMIDINIC SITE) ENDONUCLEASE 2"/>
    <property type="match status" value="1"/>
</dbReference>
<keyword evidence="5 8" id="KW-0460">Magnesium</keyword>
<evidence type="ECO:0000256" key="1">
    <source>
        <dbReference type="ARBA" id="ARBA00022723"/>
    </source>
</evidence>
<dbReference type="PROSITE" id="PS51999">
    <property type="entry name" value="ZF_GRF"/>
    <property type="match status" value="1"/>
</dbReference>
<evidence type="ECO:0000256" key="9">
    <source>
        <dbReference type="PIRSR" id="PIRSR604808-3"/>
    </source>
</evidence>
<feature type="active site" description="Proton acceptor" evidence="7">
    <location>
        <position position="331"/>
    </location>
</feature>
<keyword evidence="11" id="KW-0227">DNA damage</keyword>
<name>A0A8X7ZC37_POPTO</name>
<dbReference type="GO" id="GO:0005634">
    <property type="term" value="C:nucleus"/>
    <property type="evidence" value="ECO:0007669"/>
    <property type="project" value="TreeGrafter"/>
</dbReference>
<evidence type="ECO:0000256" key="12">
    <source>
        <dbReference type="SAM" id="MobiDB-lite"/>
    </source>
</evidence>
<keyword evidence="4" id="KW-0862">Zinc</keyword>
<evidence type="ECO:0000256" key="10">
    <source>
        <dbReference type="PROSITE-ProRule" id="PRU01343"/>
    </source>
</evidence>
<feature type="active site" description="Proton donor/acceptor" evidence="7">
    <location>
        <position position="189"/>
    </location>
</feature>
<keyword evidence="15" id="KW-1185">Reference proteome</keyword>
<keyword evidence="3" id="KW-0378">Hydrolase</keyword>
<feature type="compositionally biased region" description="Low complexity" evidence="12">
    <location>
        <begin position="409"/>
        <end position="422"/>
    </location>
</feature>
<comment type="similarity">
    <text evidence="11">Belongs to the DNA repair enzymes AP/ExoA family.</text>
</comment>
<feature type="compositionally biased region" description="Polar residues" evidence="12">
    <location>
        <begin position="477"/>
        <end position="540"/>
    </location>
</feature>
<dbReference type="EC" id="3.1.-.-" evidence="11"/>
<gene>
    <name evidence="14" type="ORF">POTOM_027090</name>
</gene>
<dbReference type="NCBIfam" id="TIGR00633">
    <property type="entry name" value="xth"/>
    <property type="match status" value="1"/>
</dbReference>
<feature type="active site" evidence="7">
    <location>
        <position position="148"/>
    </location>
</feature>
<dbReference type="FunFam" id="3.60.10.10:FF:000042">
    <property type="entry name" value="DNA-(apurinic or apyrimidinic site) lyase"/>
    <property type="match status" value="1"/>
</dbReference>
<feature type="binding site" evidence="8">
    <location>
        <position position="189"/>
    </location>
    <ligand>
        <name>Mg(2+)</name>
        <dbReference type="ChEBI" id="CHEBI:18420"/>
        <label>1</label>
    </ligand>
</feature>
<proteinExistence type="inferred from homology"/>